<evidence type="ECO:0000256" key="1">
    <source>
        <dbReference type="SAM" id="MobiDB-lite"/>
    </source>
</evidence>
<name>A0A371REC8_9PROT</name>
<dbReference type="Proteomes" id="UP000264589">
    <property type="component" value="Unassembled WGS sequence"/>
</dbReference>
<dbReference type="OrthoDB" id="1524207at2"/>
<organism evidence="2 3">
    <name type="scientific">Parvularcula marina</name>
    <dbReference type="NCBI Taxonomy" id="2292771"/>
    <lineage>
        <taxon>Bacteria</taxon>
        <taxon>Pseudomonadati</taxon>
        <taxon>Pseudomonadota</taxon>
        <taxon>Alphaproteobacteria</taxon>
        <taxon>Parvularculales</taxon>
        <taxon>Parvularculaceae</taxon>
        <taxon>Parvularcula</taxon>
    </lineage>
</organism>
<evidence type="ECO:0000313" key="2">
    <source>
        <dbReference type="EMBL" id="RFB03805.1"/>
    </source>
</evidence>
<dbReference type="AlphaFoldDB" id="A0A371REC8"/>
<protein>
    <submittedName>
        <fullName evidence="2">Uncharacterized protein</fullName>
    </submittedName>
</protein>
<dbReference type="RefSeq" id="WP_116390433.1">
    <property type="nucleotide sequence ID" value="NZ_QUQO01000001.1"/>
</dbReference>
<reference evidence="2 3" key="1">
    <citation type="submission" date="2018-08" db="EMBL/GenBank/DDBJ databases">
        <title>Parvularcula sp. SM1705, isolated from surface water of the South Sea China.</title>
        <authorList>
            <person name="Sun L."/>
        </authorList>
    </citation>
    <scope>NUCLEOTIDE SEQUENCE [LARGE SCALE GENOMIC DNA]</scope>
    <source>
        <strain evidence="2 3">SM1705</strain>
    </source>
</reference>
<keyword evidence="3" id="KW-1185">Reference proteome</keyword>
<evidence type="ECO:0000313" key="3">
    <source>
        <dbReference type="Proteomes" id="UP000264589"/>
    </source>
</evidence>
<dbReference type="PROSITE" id="PS51257">
    <property type="entry name" value="PROKAR_LIPOPROTEIN"/>
    <property type="match status" value="1"/>
</dbReference>
<feature type="region of interest" description="Disordered" evidence="1">
    <location>
        <begin position="108"/>
        <end position="127"/>
    </location>
</feature>
<accession>A0A371REC8</accession>
<gene>
    <name evidence="2" type="ORF">DX908_00025</name>
</gene>
<dbReference type="InParanoid" id="A0A371REC8"/>
<dbReference type="EMBL" id="QUQO01000001">
    <property type="protein sequence ID" value="RFB03805.1"/>
    <property type="molecule type" value="Genomic_DNA"/>
</dbReference>
<comment type="caution">
    <text evidence="2">The sequence shown here is derived from an EMBL/GenBank/DDBJ whole genome shotgun (WGS) entry which is preliminary data.</text>
</comment>
<sequence>MKRSLLLLPAIALLTGCGGKTPDPQQTFFDNVSVLCGKAFNGRLVSNDEVDAPLAAEPMVMYVRDCSDTEIRIPFIIGENRSRTWVITKSDDSLTLKHIHRHEDGEEDVLSNYGGTTDDEGKGTRQNFPADQFSKDLFIREDIPQSADNVWAIEIIEGEKFAYELTRPERFFRVEFDLLSHADIPPPVWGEEQEKTEE</sequence>
<proteinExistence type="predicted"/>